<keyword evidence="2" id="KW-1185">Reference proteome</keyword>
<proteinExistence type="predicted"/>
<evidence type="ECO:0000313" key="2">
    <source>
        <dbReference type="Proteomes" id="UP001055879"/>
    </source>
</evidence>
<protein>
    <submittedName>
        <fullName evidence="1">Uncharacterized protein</fullName>
    </submittedName>
</protein>
<comment type="caution">
    <text evidence="1">The sequence shown here is derived from an EMBL/GenBank/DDBJ whole genome shotgun (WGS) entry which is preliminary data.</text>
</comment>
<accession>A0ACB8XHS9</accession>
<evidence type="ECO:0000313" key="1">
    <source>
        <dbReference type="EMBL" id="KAI3667137.1"/>
    </source>
</evidence>
<organism evidence="1 2">
    <name type="scientific">Arctium lappa</name>
    <name type="common">Greater burdock</name>
    <name type="synonym">Lappa major</name>
    <dbReference type="NCBI Taxonomy" id="4217"/>
    <lineage>
        <taxon>Eukaryota</taxon>
        <taxon>Viridiplantae</taxon>
        <taxon>Streptophyta</taxon>
        <taxon>Embryophyta</taxon>
        <taxon>Tracheophyta</taxon>
        <taxon>Spermatophyta</taxon>
        <taxon>Magnoliopsida</taxon>
        <taxon>eudicotyledons</taxon>
        <taxon>Gunneridae</taxon>
        <taxon>Pentapetalae</taxon>
        <taxon>asterids</taxon>
        <taxon>campanulids</taxon>
        <taxon>Asterales</taxon>
        <taxon>Asteraceae</taxon>
        <taxon>Carduoideae</taxon>
        <taxon>Cardueae</taxon>
        <taxon>Arctiinae</taxon>
        <taxon>Arctium</taxon>
    </lineage>
</organism>
<dbReference type="EMBL" id="CM042063">
    <property type="protein sequence ID" value="KAI3667137.1"/>
    <property type="molecule type" value="Genomic_DNA"/>
</dbReference>
<dbReference type="Proteomes" id="UP001055879">
    <property type="component" value="Linkage Group LG17"/>
</dbReference>
<reference evidence="1 2" key="2">
    <citation type="journal article" date="2022" name="Mol. Ecol. Resour.">
        <title>The genomes of chicory, endive, great burdock and yacon provide insights into Asteraceae paleo-polyploidization history and plant inulin production.</title>
        <authorList>
            <person name="Fan W."/>
            <person name="Wang S."/>
            <person name="Wang H."/>
            <person name="Wang A."/>
            <person name="Jiang F."/>
            <person name="Liu H."/>
            <person name="Zhao H."/>
            <person name="Xu D."/>
            <person name="Zhang Y."/>
        </authorList>
    </citation>
    <scope>NUCLEOTIDE SEQUENCE [LARGE SCALE GENOMIC DNA]</scope>
    <source>
        <strain evidence="2">cv. Niubang</strain>
    </source>
</reference>
<name>A0ACB8XHS9_ARCLA</name>
<gene>
    <name evidence="1" type="ORF">L6452_42185</name>
</gene>
<reference evidence="2" key="1">
    <citation type="journal article" date="2022" name="Mol. Ecol. Resour.">
        <title>The genomes of chicory, endive, great burdock and yacon provide insights into Asteraceae palaeo-polyploidization history and plant inulin production.</title>
        <authorList>
            <person name="Fan W."/>
            <person name="Wang S."/>
            <person name="Wang H."/>
            <person name="Wang A."/>
            <person name="Jiang F."/>
            <person name="Liu H."/>
            <person name="Zhao H."/>
            <person name="Xu D."/>
            <person name="Zhang Y."/>
        </authorList>
    </citation>
    <scope>NUCLEOTIDE SEQUENCE [LARGE SCALE GENOMIC DNA]</scope>
    <source>
        <strain evidence="2">cv. Niubang</strain>
    </source>
</reference>
<sequence>MLGRRSVAGSGRRKARGIRESRVLSNGLLGEVCGCAVGVFLQGFSAICCLSSLLLGVCISSCLRRLVRDVLKTTLDHIATEVLGVGVDKEAGQNGVEGSQGTNDVEEVHAVEEIRFSQPMHAAIIVNPTIATRVSMFDRLTVDGGKGMRVDNVGKYNCFEKR</sequence>